<name>A0A7R9ZZN4_9DINO</name>
<feature type="compositionally biased region" description="Basic residues" evidence="1">
    <location>
        <begin position="30"/>
        <end position="54"/>
    </location>
</feature>
<evidence type="ECO:0000256" key="1">
    <source>
        <dbReference type="SAM" id="MobiDB-lite"/>
    </source>
</evidence>
<reference evidence="3" key="1">
    <citation type="submission" date="2021-01" db="EMBL/GenBank/DDBJ databases">
        <authorList>
            <person name="Corre E."/>
            <person name="Pelletier E."/>
            <person name="Niang G."/>
            <person name="Scheremetjew M."/>
            <person name="Finn R."/>
            <person name="Kale V."/>
            <person name="Holt S."/>
            <person name="Cochrane G."/>
            <person name="Meng A."/>
            <person name="Brown T."/>
            <person name="Cohen L."/>
        </authorList>
    </citation>
    <scope>NUCLEOTIDE SEQUENCE</scope>
    <source>
        <strain evidence="3">Pbaha01</strain>
    </source>
</reference>
<feature type="region of interest" description="Disordered" evidence="1">
    <location>
        <begin position="30"/>
        <end position="57"/>
    </location>
</feature>
<gene>
    <name evidence="3" type="ORF">PBAH0796_LOCUS4185</name>
</gene>
<sequence>MRCWRLLLVASLLEAATTATVAVTAEMMPHHGHHHHHGHHKHHHHRHHHGHRGRHAEAVNRSAVDAAADAAVANRTAANVVAPVKPATANRTAAKAFAVAVAVTAPEARAPSAAAAGVAAPVAAAAEPSSASAAPALAAELPAALAAGAMGRAAGQGETSKATRTQERILGKMKALERELSTKEAAFPPRLVVLAERHLKVNGPLPHSFSKEFARAVAEATDSDAARVKVVKSVNLQDGIIEVTFQAPIAVAEAVQEQAADPDSRLANGPLHNFLVAKDVPAHFISEVPDSEDSARNSGSHGERKGHAKAADGGGKGAGGEGADGKDAGGGREDEPEPEPEEEPKGPGEEDADGEGAPPHSNAEIPMQRGIDVDVEMPYGQLEPFGREDTAQELTEAAISESNMMVDQLERAEVAEEKRAVFRALTRLRGAAITAFDGIARVQTGTIDEYNKLHRWREAHPLRHLADDESDVSKWAFPDF</sequence>
<feature type="chain" id="PRO_5030858768" evidence="2">
    <location>
        <begin position="20"/>
        <end position="480"/>
    </location>
</feature>
<organism evidence="3">
    <name type="scientific">Pyrodinium bahamense</name>
    <dbReference type="NCBI Taxonomy" id="73915"/>
    <lineage>
        <taxon>Eukaryota</taxon>
        <taxon>Sar</taxon>
        <taxon>Alveolata</taxon>
        <taxon>Dinophyceae</taxon>
        <taxon>Gonyaulacales</taxon>
        <taxon>Pyrocystaceae</taxon>
        <taxon>Pyrodinium</taxon>
    </lineage>
</organism>
<accession>A0A7R9ZZN4</accession>
<feature type="compositionally biased region" description="Basic and acidic residues" evidence="1">
    <location>
        <begin position="323"/>
        <end position="333"/>
    </location>
</feature>
<feature type="compositionally biased region" description="Gly residues" evidence="1">
    <location>
        <begin position="312"/>
        <end position="322"/>
    </location>
</feature>
<evidence type="ECO:0000313" key="3">
    <source>
        <dbReference type="EMBL" id="CAD8348446.1"/>
    </source>
</evidence>
<evidence type="ECO:0000256" key="2">
    <source>
        <dbReference type="SAM" id="SignalP"/>
    </source>
</evidence>
<feature type="region of interest" description="Disordered" evidence="1">
    <location>
        <begin position="288"/>
        <end position="365"/>
    </location>
</feature>
<feature type="signal peptide" evidence="2">
    <location>
        <begin position="1"/>
        <end position="19"/>
    </location>
</feature>
<dbReference type="EMBL" id="HBEG01007076">
    <property type="protein sequence ID" value="CAD8348446.1"/>
    <property type="molecule type" value="Transcribed_RNA"/>
</dbReference>
<keyword evidence="2" id="KW-0732">Signal</keyword>
<proteinExistence type="predicted"/>
<dbReference type="AlphaFoldDB" id="A0A7R9ZZN4"/>
<protein>
    <submittedName>
        <fullName evidence="3">Uncharacterized protein</fullName>
    </submittedName>
</protein>